<dbReference type="Gene3D" id="3.80.10.10">
    <property type="entry name" value="Ribonuclease Inhibitor"/>
    <property type="match status" value="1"/>
</dbReference>
<dbReference type="InterPro" id="IPR026906">
    <property type="entry name" value="LRR_5"/>
</dbReference>
<reference evidence="1" key="1">
    <citation type="submission" date="2015-07" db="EMBL/GenBank/DDBJ databases">
        <title>Adaptation to a free-living lifestyle via gene acquisitions in the diplomonad Trepomonas sp. PC1.</title>
        <authorList>
            <person name="Xu F."/>
            <person name="Jerlstrom-Hultqvist J."/>
            <person name="Kolisko M."/>
            <person name="Simpson A.G.B."/>
            <person name="Roger A.J."/>
            <person name="Svard S.G."/>
            <person name="Andersson J.O."/>
        </authorList>
    </citation>
    <scope>NUCLEOTIDE SEQUENCE</scope>
    <source>
        <strain evidence="1">PC1</strain>
    </source>
</reference>
<gene>
    <name evidence="1" type="ORF">TPC1_20166</name>
</gene>
<feature type="non-terminal residue" evidence="1">
    <location>
        <position position="117"/>
    </location>
</feature>
<feature type="non-terminal residue" evidence="1">
    <location>
        <position position="1"/>
    </location>
</feature>
<accession>A0A146K3S1</accession>
<evidence type="ECO:0000313" key="1">
    <source>
        <dbReference type="EMBL" id="JAP90535.1"/>
    </source>
</evidence>
<organism evidence="1">
    <name type="scientific">Trepomonas sp. PC1</name>
    <dbReference type="NCBI Taxonomy" id="1076344"/>
    <lineage>
        <taxon>Eukaryota</taxon>
        <taxon>Metamonada</taxon>
        <taxon>Diplomonadida</taxon>
        <taxon>Hexamitidae</taxon>
        <taxon>Hexamitinae</taxon>
        <taxon>Trepomonas</taxon>
    </lineage>
</organism>
<sequence length="117" mass="13335">SSLLHVDAELEEIGVACFYNCYSLSHVKTESIKRLEWGSFMNSGISAFRNSVLTNIPINCFANSFLQTFICENVAFAQANSFENCHLLKIFVAPNLETEMMMQFYKFNLICDLDLNN</sequence>
<dbReference type="AlphaFoldDB" id="A0A146K3S1"/>
<dbReference type="Pfam" id="PF13306">
    <property type="entry name" value="LRR_5"/>
    <property type="match status" value="1"/>
</dbReference>
<dbReference type="EMBL" id="GDID01006071">
    <property type="protein sequence ID" value="JAP90535.1"/>
    <property type="molecule type" value="Transcribed_RNA"/>
</dbReference>
<proteinExistence type="predicted"/>
<name>A0A146K3S1_9EUKA</name>
<protein>
    <submittedName>
        <fullName evidence="1">Leucine rich repeats-containing protein</fullName>
    </submittedName>
</protein>
<dbReference type="InterPro" id="IPR032675">
    <property type="entry name" value="LRR_dom_sf"/>
</dbReference>